<proteinExistence type="predicted"/>
<reference evidence="3" key="1">
    <citation type="submission" date="2016-10" db="EMBL/GenBank/DDBJ databases">
        <authorList>
            <person name="Varghese N."/>
            <person name="Submissions S."/>
        </authorList>
    </citation>
    <scope>NUCLEOTIDE SEQUENCE [LARGE SCALE GENOMIC DNA]</scope>
    <source>
        <strain evidence="3">DSM 22530</strain>
    </source>
</reference>
<organism evidence="2 3">
    <name type="scientific">Lentibacillus persicus</name>
    <dbReference type="NCBI Taxonomy" id="640948"/>
    <lineage>
        <taxon>Bacteria</taxon>
        <taxon>Bacillati</taxon>
        <taxon>Bacillota</taxon>
        <taxon>Bacilli</taxon>
        <taxon>Bacillales</taxon>
        <taxon>Bacillaceae</taxon>
        <taxon>Lentibacillus</taxon>
    </lineage>
</organism>
<evidence type="ECO:0000313" key="3">
    <source>
        <dbReference type="Proteomes" id="UP000199474"/>
    </source>
</evidence>
<keyword evidence="1" id="KW-0812">Transmembrane</keyword>
<evidence type="ECO:0000313" key="2">
    <source>
        <dbReference type="EMBL" id="SFE08344.1"/>
    </source>
</evidence>
<protein>
    <submittedName>
        <fullName evidence="2">Uncharacterized protein</fullName>
    </submittedName>
</protein>
<sequence>MHNPYEKYKRMELITLALAVIIGLTAVVQGTAILMLFSLLLVAVSIFSEGLLQFNTNKAAEGIKQFVKAGILMLLAAILLFFL</sequence>
<dbReference type="RefSeq" id="WP_090085589.1">
    <property type="nucleotide sequence ID" value="NZ_FOMR01000008.1"/>
</dbReference>
<name>A0A1I1XLP2_9BACI</name>
<gene>
    <name evidence="2" type="ORF">SAMN05216238_10834</name>
</gene>
<keyword evidence="1" id="KW-1133">Transmembrane helix</keyword>
<keyword evidence="1" id="KW-0472">Membrane</keyword>
<feature type="transmembrane region" description="Helical" evidence="1">
    <location>
        <begin position="66"/>
        <end position="82"/>
    </location>
</feature>
<accession>A0A1I1XLP2</accession>
<evidence type="ECO:0000256" key="1">
    <source>
        <dbReference type="SAM" id="Phobius"/>
    </source>
</evidence>
<keyword evidence="3" id="KW-1185">Reference proteome</keyword>
<dbReference type="Proteomes" id="UP000199474">
    <property type="component" value="Unassembled WGS sequence"/>
</dbReference>
<dbReference type="AlphaFoldDB" id="A0A1I1XLP2"/>
<dbReference type="EMBL" id="FOMR01000008">
    <property type="protein sequence ID" value="SFE08344.1"/>
    <property type="molecule type" value="Genomic_DNA"/>
</dbReference>
<dbReference type="OrthoDB" id="2973734at2"/>
<feature type="transmembrane region" description="Helical" evidence="1">
    <location>
        <begin position="34"/>
        <end position="54"/>
    </location>
</feature>